<accession>A0ABR1Q4H4</accession>
<sequence length="1079" mass="119493">MAHALELTVSQVGNQRQAKEGTDGGFGKAAIPKTNTNIFCIPLAVNIRCSTPLPPGLLCDLNIIPSEAIEGHVMDKDRGRQGYSEAEHIDIGTVDHSIITSRFKSVGGIEFRSNGSTTGANVNNSIVGGSITIHKGVKYGVSPTKLSQKLKKLARLESLKKHRRLEDIGQAVPSSGEWLFQDTTFLQWQGGEYNHLWCYGKPGVGKSVLAYDPIIRHLRDVIYQRGLQDRKTRGVLSVYFDYQQRDKQTPAAILADLLSQLLNQKPYALPETARKCNESGDPDELLSHQGYMDLFKAEAAAFHQVYLVLDGLDEYFDETDEKRPQTLMSIISELPENFKVLVTSRGNKNIFESIKFDRSIPIQARDEDITAFLEWRLRSSEVLKQAMASEGANHNGSGPNLHGEFVMKSQGNFLFAQLQMKALERDNSQDAINEAQGDSSYFYEGALRRIEDQRETNRNMARAALNWVCYAARPMSIGELSQAVAGHQVGSKLNANTLEAICAGLILADDSGIVRLFHYTTHEFLERKEFVRFRDSHTSLARRCLSDLLERSLTDTVDGSQHESSHRSAYLAYAAENWGYHFRRSCGDTEALRLAMELLEAQTKLSKAMGCMDIIPSHLKSNATALHLSTYFGSKELVLHSINSLAIPIDTGAEISHAATHWAVIFQQHRILQVLLEQGANVNAQDVKGRTPLHLAISNHDEWSIRTLLDSSQMLNEGLQDKKGFTPLRSAAREGHYWAVKVLLPIYADIDAEDEEGYSALRWAFKMGHKSIVRLLIDAGANINKPSDHDGWLILSEAASYGNQGVGLVRFLLLERPDLNIELNRQDWDGMAPIEWAVLYGGSKIAYLLLMAGADPSIRDKAGRSLLHRMIETWPTVQAVESNQPLIVSLLLDHGADCTVLDNSGHAPLHKATGADPDISDRSDRTPLHIALVQKSREAVELLVDVMRQLDKTDHGRRSYLHLAVTSGDFPVVEAVVEATRKAGIALDRTDIRGRTPLHLAIIAAQDAAMACYLVRQGADVNLQDHDGCSALHHAAKLGDKNLMPTLVARTGDTKLKNNDGKTPIEVAELAGHGELRWA</sequence>
<feature type="repeat" description="ANK" evidence="3">
    <location>
        <begin position="655"/>
        <end position="687"/>
    </location>
</feature>
<dbReference type="SMART" id="SM00248">
    <property type="entry name" value="ANK"/>
    <property type="match status" value="12"/>
</dbReference>
<evidence type="ECO:0000256" key="1">
    <source>
        <dbReference type="ARBA" id="ARBA00022737"/>
    </source>
</evidence>
<reference evidence="6 7" key="1">
    <citation type="submission" date="2023-01" db="EMBL/GenBank/DDBJ databases">
        <title>Analysis of 21 Apiospora genomes using comparative genomics revels a genus with tremendous synthesis potential of carbohydrate active enzymes and secondary metabolites.</title>
        <authorList>
            <person name="Sorensen T."/>
        </authorList>
    </citation>
    <scope>NUCLEOTIDE SEQUENCE [LARGE SCALE GENOMIC DNA]</scope>
    <source>
        <strain evidence="6 7">CBS 24483</strain>
    </source>
</reference>
<dbReference type="PANTHER" id="PTHR24198">
    <property type="entry name" value="ANKYRIN REPEAT AND PROTEIN KINASE DOMAIN-CONTAINING PROTEIN"/>
    <property type="match status" value="1"/>
</dbReference>
<dbReference type="PROSITE" id="PS50088">
    <property type="entry name" value="ANK_REPEAT"/>
    <property type="match status" value="7"/>
</dbReference>
<feature type="repeat" description="ANK" evidence="3">
    <location>
        <begin position="993"/>
        <end position="1026"/>
    </location>
</feature>
<dbReference type="InterPro" id="IPR036770">
    <property type="entry name" value="Ankyrin_rpt-contain_sf"/>
</dbReference>
<dbReference type="PROSITE" id="PS50297">
    <property type="entry name" value="ANK_REP_REGION"/>
    <property type="match status" value="5"/>
</dbReference>
<dbReference type="InterPro" id="IPR054471">
    <property type="entry name" value="GPIID_WHD"/>
</dbReference>
<feature type="repeat" description="ANK" evidence="3">
    <location>
        <begin position="723"/>
        <end position="755"/>
    </location>
</feature>
<feature type="domain" description="GPI inositol-deacylase winged helix" evidence="4">
    <location>
        <begin position="457"/>
        <end position="527"/>
    </location>
</feature>
<dbReference type="Gene3D" id="1.25.40.20">
    <property type="entry name" value="Ankyrin repeat-containing domain"/>
    <property type="match status" value="2"/>
</dbReference>
<feature type="repeat" description="ANK" evidence="3">
    <location>
        <begin position="829"/>
        <end position="861"/>
    </location>
</feature>
<organism evidence="6 7">
    <name type="scientific">Apiospora aurea</name>
    <dbReference type="NCBI Taxonomy" id="335848"/>
    <lineage>
        <taxon>Eukaryota</taxon>
        <taxon>Fungi</taxon>
        <taxon>Dikarya</taxon>
        <taxon>Ascomycota</taxon>
        <taxon>Pezizomycotina</taxon>
        <taxon>Sordariomycetes</taxon>
        <taxon>Xylariomycetidae</taxon>
        <taxon>Amphisphaeriales</taxon>
        <taxon>Apiosporaceae</taxon>
        <taxon>Apiospora</taxon>
    </lineage>
</organism>
<proteinExistence type="predicted"/>
<feature type="repeat" description="ANK" evidence="3">
    <location>
        <begin position="756"/>
        <end position="788"/>
    </location>
</feature>
<name>A0ABR1Q4H4_9PEZI</name>
<dbReference type="InterPro" id="IPR056884">
    <property type="entry name" value="NPHP3-like_N"/>
</dbReference>
<keyword evidence="1" id="KW-0677">Repeat</keyword>
<dbReference type="RefSeq" id="XP_066696952.1">
    <property type="nucleotide sequence ID" value="XM_066847461.1"/>
</dbReference>
<evidence type="ECO:0000313" key="6">
    <source>
        <dbReference type="EMBL" id="KAK7946918.1"/>
    </source>
</evidence>
<keyword evidence="7" id="KW-1185">Reference proteome</keyword>
<evidence type="ECO:0000256" key="3">
    <source>
        <dbReference type="PROSITE-ProRule" id="PRU00023"/>
    </source>
</evidence>
<evidence type="ECO:0000259" key="5">
    <source>
        <dbReference type="Pfam" id="PF24883"/>
    </source>
</evidence>
<comment type="caution">
    <text evidence="6">The sequence shown here is derived from an EMBL/GenBank/DDBJ whole genome shotgun (WGS) entry which is preliminary data.</text>
</comment>
<protein>
    <recommendedName>
        <fullName evidence="8">NACHT domain-containing protein</fullName>
    </recommendedName>
</protein>
<keyword evidence="2 3" id="KW-0040">ANK repeat</keyword>
<dbReference type="Pfam" id="PF22939">
    <property type="entry name" value="WHD_GPIID"/>
    <property type="match status" value="1"/>
</dbReference>
<dbReference type="EMBL" id="JAQQWE010000007">
    <property type="protein sequence ID" value="KAK7946918.1"/>
    <property type="molecule type" value="Genomic_DNA"/>
</dbReference>
<evidence type="ECO:0000256" key="2">
    <source>
        <dbReference type="ARBA" id="ARBA00023043"/>
    </source>
</evidence>
<evidence type="ECO:0000259" key="4">
    <source>
        <dbReference type="Pfam" id="PF22939"/>
    </source>
</evidence>
<gene>
    <name evidence="6" type="ORF">PG986_011239</name>
</gene>
<evidence type="ECO:0000313" key="7">
    <source>
        <dbReference type="Proteomes" id="UP001391051"/>
    </source>
</evidence>
<dbReference type="SUPFAM" id="SSF48403">
    <property type="entry name" value="Ankyrin repeat"/>
    <property type="match status" value="2"/>
</dbReference>
<dbReference type="GeneID" id="92080523"/>
<dbReference type="Proteomes" id="UP001391051">
    <property type="component" value="Unassembled WGS sequence"/>
</dbReference>
<dbReference type="Gene3D" id="3.40.50.300">
    <property type="entry name" value="P-loop containing nucleotide triphosphate hydrolases"/>
    <property type="match status" value="1"/>
</dbReference>
<dbReference type="Pfam" id="PF12796">
    <property type="entry name" value="Ank_2"/>
    <property type="match status" value="4"/>
</dbReference>
<feature type="repeat" description="ANK" evidence="3">
    <location>
        <begin position="1027"/>
        <end position="1059"/>
    </location>
</feature>
<dbReference type="Pfam" id="PF24883">
    <property type="entry name" value="NPHP3_N"/>
    <property type="match status" value="1"/>
</dbReference>
<feature type="domain" description="Nephrocystin 3-like N-terminal" evidence="5">
    <location>
        <begin position="175"/>
        <end position="345"/>
    </location>
</feature>
<feature type="repeat" description="ANK" evidence="3">
    <location>
        <begin position="923"/>
        <end position="955"/>
    </location>
</feature>
<dbReference type="InterPro" id="IPR002110">
    <property type="entry name" value="Ankyrin_rpt"/>
</dbReference>
<evidence type="ECO:0008006" key="8">
    <source>
        <dbReference type="Google" id="ProtNLM"/>
    </source>
</evidence>
<dbReference type="InterPro" id="IPR027417">
    <property type="entry name" value="P-loop_NTPase"/>
</dbReference>
<dbReference type="PANTHER" id="PTHR24198:SF165">
    <property type="entry name" value="ANKYRIN REPEAT-CONTAINING PROTEIN-RELATED"/>
    <property type="match status" value="1"/>
</dbReference>
<dbReference type="SUPFAM" id="SSF52540">
    <property type="entry name" value="P-loop containing nucleoside triphosphate hydrolases"/>
    <property type="match status" value="1"/>
</dbReference>